<evidence type="ECO:0000256" key="2">
    <source>
        <dbReference type="SAM" id="SignalP"/>
    </source>
</evidence>
<keyword evidence="1" id="KW-0677">Repeat</keyword>
<dbReference type="GO" id="GO:0016052">
    <property type="term" value="P:carbohydrate catabolic process"/>
    <property type="evidence" value="ECO:0007669"/>
    <property type="project" value="InterPro"/>
</dbReference>
<comment type="caution">
    <text evidence="4">The sequence shown here is derived from an EMBL/GenBank/DDBJ whole genome shotgun (WGS) entry which is preliminary data.</text>
</comment>
<dbReference type="GO" id="GO:0004553">
    <property type="term" value="F:hydrolase activity, hydrolyzing O-glycosyl compounds"/>
    <property type="evidence" value="ECO:0007669"/>
    <property type="project" value="InterPro"/>
</dbReference>
<dbReference type="InterPro" id="IPR010502">
    <property type="entry name" value="Carb-bd_dom_fam9"/>
</dbReference>
<name>A0AAN4W4D5_9BACT</name>
<organism evidence="4 5">
    <name type="scientific">Persicobacter diffluens</name>
    <dbReference type="NCBI Taxonomy" id="981"/>
    <lineage>
        <taxon>Bacteria</taxon>
        <taxon>Pseudomonadati</taxon>
        <taxon>Bacteroidota</taxon>
        <taxon>Cytophagia</taxon>
        <taxon>Cytophagales</taxon>
        <taxon>Persicobacteraceae</taxon>
        <taxon>Persicobacter</taxon>
    </lineage>
</organism>
<accession>A0AAN4W4D5</accession>
<evidence type="ECO:0000313" key="4">
    <source>
        <dbReference type="EMBL" id="GJM64428.1"/>
    </source>
</evidence>
<evidence type="ECO:0000313" key="5">
    <source>
        <dbReference type="Proteomes" id="UP001310022"/>
    </source>
</evidence>
<dbReference type="Pfam" id="PF06452">
    <property type="entry name" value="CBM9_1"/>
    <property type="match status" value="1"/>
</dbReference>
<dbReference type="PROSITE" id="PS50853">
    <property type="entry name" value="FN3"/>
    <property type="match status" value="1"/>
</dbReference>
<dbReference type="Gene3D" id="2.60.120.260">
    <property type="entry name" value="Galactose-binding domain-like"/>
    <property type="match status" value="1"/>
</dbReference>
<dbReference type="NCBIfam" id="TIGR04183">
    <property type="entry name" value="Por_Secre_tail"/>
    <property type="match status" value="1"/>
</dbReference>
<dbReference type="Gene3D" id="3.20.20.80">
    <property type="entry name" value="Glycosidases"/>
    <property type="match status" value="1"/>
</dbReference>
<dbReference type="InterPro" id="IPR003961">
    <property type="entry name" value="FN3_dom"/>
</dbReference>
<feature type="chain" id="PRO_5043013071" description="Fibronectin type-III domain-containing protein" evidence="2">
    <location>
        <begin position="21"/>
        <end position="1036"/>
    </location>
</feature>
<dbReference type="InterPro" id="IPR050991">
    <property type="entry name" value="ECM_Regulatory_Proteins"/>
</dbReference>
<reference evidence="4 5" key="1">
    <citation type="submission" date="2021-12" db="EMBL/GenBank/DDBJ databases">
        <title>Genome sequencing of bacteria with rrn-lacking chromosome and rrn-plasmid.</title>
        <authorList>
            <person name="Anda M."/>
            <person name="Iwasaki W."/>
        </authorList>
    </citation>
    <scope>NUCLEOTIDE SEQUENCE [LARGE SCALE GENOMIC DNA]</scope>
    <source>
        <strain evidence="4 5">NBRC 15940</strain>
    </source>
</reference>
<gene>
    <name evidence="4" type="ORF">PEDI_49800</name>
</gene>
<feature type="domain" description="Fibronectin type-III" evidence="3">
    <location>
        <begin position="683"/>
        <end position="769"/>
    </location>
</feature>
<dbReference type="PANTHER" id="PTHR46708">
    <property type="entry name" value="TENASCIN"/>
    <property type="match status" value="1"/>
</dbReference>
<dbReference type="InterPro" id="IPR036116">
    <property type="entry name" value="FN3_sf"/>
</dbReference>
<dbReference type="PANTHER" id="PTHR46708:SF2">
    <property type="entry name" value="FIBRONECTIN TYPE-III DOMAIN-CONTAINING PROTEIN"/>
    <property type="match status" value="1"/>
</dbReference>
<sequence length="1036" mass="116182">MIRDNKFVAILLCFFSLCFAASPHHVRAQQTSEVAVTIDWDSSIGEITNHHWGVNDFKVDNFTKADPEYNEYLKRVNPGIIRIHKQGMIGTWSDSNTKQWRKDHIKTCMENATKGYPAGTKVLLNFSDWPDFISPQSKYVAPENHEKLIQYFLQLPHIMKELGFRIDYYEFFNENENYYQGTDQKHEIIDLTGEICRRFKAEFATMDLDYTPKVGGPALTWPNHEWYQPTLDRIGQDLDFFSWHNYGRGPQEDNTTEEQRDLEIFRTVEDITSAVNRLRSYAESKGLYHLEYFLDEFNVQWVWNPYEKRHHNNVGAVWFSTIIKRLAENGVDGAMCWNAKDGAYGLMLNDNALSAPGQLYLWGGRYLVGDMAEVSTSNADIEAMAVTREGGKRSVLIFNRSHDEYVVTNANSLLATNGGVLASRMDASTQSGQRNNPEAVSIGNDHQITLPSFSVVLVTEEEIDPAVPVTNLSTEIVMDNGAYFEWEDNGYSKGFNVYVNGIQVAKTTSTNIWLQDLDPATAYTMEVSALSEFEQESSKVSAQFTTLSRGLKINDHTEGSGTHLFDYSEGWMKMQEESAYNGDLTTTSGTEASVSLTFEGDAIAISMAVNPQSEELKVSIDGLEETIVVNQNATNVKGDFGVVYMKTGLTAGTHSLQLETDGTPMFLDYVTVFGAQFAADTEAPSAVEVSQEVTTHSSIQLKFTPASDNTGVEGYQLKLNGEAQQEVFSPYITFSDLEEESSYEIEVIAYDVAGNTSSPATFTYQTKKYVETLVHPDVDGGKPEIDGQIDEIWNLQPRYKLVQGEGNTQAYYSLMWDRNYLYLLAKVTKTQVATDQDAVHVFIDTKNEKLGNYGSKDFFFDFNRLTKNYEEQYNNGSARHELVDVDDHYVLEASFKWSSIGGPRTATAGDEFGFGLHIKDHSQWLMWEEGTEDAGINTKLLANMTLTDEEAPEQVTSIGEAVQLNIFPNPATTSINIQSLVQVNQYSIIGMNGQSIAHGALQGNAATIDIAHLPQGIYLLEVSTLSGVIIKRFIKQ</sequence>
<evidence type="ECO:0000259" key="3">
    <source>
        <dbReference type="PROSITE" id="PS50853"/>
    </source>
</evidence>
<dbReference type="Pfam" id="PF00041">
    <property type="entry name" value="fn3"/>
    <property type="match status" value="1"/>
</dbReference>
<dbReference type="RefSeq" id="WP_338239493.1">
    <property type="nucleotide sequence ID" value="NZ_BQKE01000005.1"/>
</dbReference>
<dbReference type="SUPFAM" id="SSF51445">
    <property type="entry name" value="(Trans)glycosidases"/>
    <property type="match status" value="1"/>
</dbReference>
<dbReference type="Proteomes" id="UP001310022">
    <property type="component" value="Unassembled WGS sequence"/>
</dbReference>
<protein>
    <recommendedName>
        <fullName evidence="3">Fibronectin type-III domain-containing protein</fullName>
    </recommendedName>
</protein>
<dbReference type="SMART" id="SM00060">
    <property type="entry name" value="FN3"/>
    <property type="match status" value="2"/>
</dbReference>
<feature type="signal peptide" evidence="2">
    <location>
        <begin position="1"/>
        <end position="20"/>
    </location>
</feature>
<dbReference type="Gene3D" id="2.60.40.1190">
    <property type="match status" value="1"/>
</dbReference>
<proteinExistence type="predicted"/>
<dbReference type="AlphaFoldDB" id="A0AAN4W4D5"/>
<dbReference type="EMBL" id="BQKE01000005">
    <property type="protein sequence ID" value="GJM64428.1"/>
    <property type="molecule type" value="Genomic_DNA"/>
</dbReference>
<evidence type="ECO:0000256" key="1">
    <source>
        <dbReference type="ARBA" id="ARBA00022737"/>
    </source>
</evidence>
<dbReference type="CDD" id="cd00063">
    <property type="entry name" value="FN3"/>
    <property type="match status" value="1"/>
</dbReference>
<keyword evidence="2" id="KW-0732">Signal</keyword>
<dbReference type="InterPro" id="IPR017853">
    <property type="entry name" value="GH"/>
</dbReference>
<dbReference type="SUPFAM" id="SSF49265">
    <property type="entry name" value="Fibronectin type III"/>
    <property type="match status" value="2"/>
</dbReference>
<dbReference type="InterPro" id="IPR026444">
    <property type="entry name" value="Secre_tail"/>
</dbReference>
<dbReference type="Gene3D" id="2.60.40.10">
    <property type="entry name" value="Immunoglobulins"/>
    <property type="match status" value="2"/>
</dbReference>
<dbReference type="Pfam" id="PF18962">
    <property type="entry name" value="Por_Secre_tail"/>
    <property type="match status" value="1"/>
</dbReference>
<dbReference type="InterPro" id="IPR013783">
    <property type="entry name" value="Ig-like_fold"/>
</dbReference>
<keyword evidence="5" id="KW-1185">Reference proteome</keyword>
<dbReference type="GO" id="GO:0030246">
    <property type="term" value="F:carbohydrate binding"/>
    <property type="evidence" value="ECO:0007669"/>
    <property type="project" value="InterPro"/>
</dbReference>
<dbReference type="SUPFAM" id="SSF49344">
    <property type="entry name" value="CBD9-like"/>
    <property type="match status" value="1"/>
</dbReference>